<evidence type="ECO:0000256" key="1">
    <source>
        <dbReference type="SAM" id="SignalP"/>
    </source>
</evidence>
<dbReference type="PANTHER" id="PTHR38020:SF1">
    <property type="entry name" value="UROPORPHYRINOGEN-III SYNTHASE"/>
    <property type="match status" value="1"/>
</dbReference>
<dbReference type="Gene3D" id="3.40.50.10090">
    <property type="match status" value="2"/>
</dbReference>
<accession>A0A426Z386</accession>
<dbReference type="PANTHER" id="PTHR38020">
    <property type="entry name" value="UROPORPHYRINOGEN-III SYNTHASE"/>
    <property type="match status" value="1"/>
</dbReference>
<dbReference type="InterPro" id="IPR003754">
    <property type="entry name" value="4pyrrol_synth_uPrphyn_synth"/>
</dbReference>
<dbReference type="UniPathway" id="UPA00251">
    <property type="reaction ID" value="UER00320"/>
</dbReference>
<dbReference type="GO" id="GO:0004852">
    <property type="term" value="F:uroporphyrinogen-III synthase activity"/>
    <property type="evidence" value="ECO:0007669"/>
    <property type="project" value="InterPro"/>
</dbReference>
<protein>
    <recommendedName>
        <fullName evidence="2">Tetrapyrrole biosynthesis uroporphyrinogen III synthase domain-containing protein</fullName>
    </recommendedName>
</protein>
<keyword evidence="1" id="KW-0732">Signal</keyword>
<reference evidence="3 4" key="1">
    <citation type="journal article" date="2014" name="Agronomy (Basel)">
        <title>A Draft Genome Sequence for Ensete ventricosum, the Drought-Tolerant Tree Against Hunger.</title>
        <authorList>
            <person name="Harrison J."/>
            <person name="Moore K.A."/>
            <person name="Paszkiewicz K."/>
            <person name="Jones T."/>
            <person name="Grant M."/>
            <person name="Ambacheew D."/>
            <person name="Muzemil S."/>
            <person name="Studholme D.J."/>
        </authorList>
    </citation>
    <scope>NUCLEOTIDE SEQUENCE [LARGE SCALE GENOMIC DNA]</scope>
</reference>
<dbReference type="SUPFAM" id="SSF69618">
    <property type="entry name" value="HemD-like"/>
    <property type="match status" value="1"/>
</dbReference>
<gene>
    <name evidence="3" type="ORF">B296_00046650</name>
</gene>
<evidence type="ECO:0000259" key="2">
    <source>
        <dbReference type="Pfam" id="PF02602"/>
    </source>
</evidence>
<dbReference type="EMBL" id="AMZH03008700">
    <property type="protein sequence ID" value="RRT58413.1"/>
    <property type="molecule type" value="Genomic_DNA"/>
</dbReference>
<feature type="domain" description="Tetrapyrrole biosynthesis uroporphyrinogen III synthase" evidence="2">
    <location>
        <begin position="121"/>
        <end position="369"/>
    </location>
</feature>
<feature type="chain" id="PRO_5019396076" description="Tetrapyrrole biosynthesis uroporphyrinogen III synthase domain-containing protein" evidence="1">
    <location>
        <begin position="18"/>
        <end position="389"/>
    </location>
</feature>
<dbReference type="CDD" id="cd06578">
    <property type="entry name" value="HemD"/>
    <property type="match status" value="1"/>
</dbReference>
<name>A0A426Z386_ENSVE</name>
<proteinExistence type="predicted"/>
<evidence type="ECO:0000313" key="3">
    <source>
        <dbReference type="EMBL" id="RRT58413.1"/>
    </source>
</evidence>
<sequence length="389" mass="41530">MTTVFCAHLAAMDSVVGLPIAVATTEFPLWDPKRRNAGELGALLKTAKEAACITSRSSFSWYPIPRAKNKMNGCGRRCEPATTIGLVMAAALVLGCSPSGLPSQLSGRRVAFTTPLTYAGRLAGLLELRGATPLHLPTVVVDTTARNLAALRPYLGAGALDSFSALAFTSRNGITAFSLGLADADETQSLSDSGELFTIAALGKDAELLHEEGFLSKICRNPSRIRVLVPEIASPVGLVESLGAGSGRRILCPVPSVVDLEEPPVVPDFLRELWARGWVPERVPAYETRWTGPLCTEGLVVLDTALDAMVFTSSAEVEGLMKGLEALGWDWGKVRRRWPKMLVCAHGPVTAKGVESFGVRVDVVNSKFSSFDGLIEALTSKLVALDLER</sequence>
<dbReference type="InterPro" id="IPR036108">
    <property type="entry name" value="4pyrrol_syn_uPrphyn_synt_sf"/>
</dbReference>
<dbReference type="AlphaFoldDB" id="A0A426Z386"/>
<dbReference type="Pfam" id="PF02602">
    <property type="entry name" value="HEM4"/>
    <property type="match status" value="1"/>
</dbReference>
<dbReference type="Proteomes" id="UP000287651">
    <property type="component" value="Unassembled WGS sequence"/>
</dbReference>
<organism evidence="3 4">
    <name type="scientific">Ensete ventricosum</name>
    <name type="common">Abyssinian banana</name>
    <name type="synonym">Musa ensete</name>
    <dbReference type="NCBI Taxonomy" id="4639"/>
    <lineage>
        <taxon>Eukaryota</taxon>
        <taxon>Viridiplantae</taxon>
        <taxon>Streptophyta</taxon>
        <taxon>Embryophyta</taxon>
        <taxon>Tracheophyta</taxon>
        <taxon>Spermatophyta</taxon>
        <taxon>Magnoliopsida</taxon>
        <taxon>Liliopsida</taxon>
        <taxon>Zingiberales</taxon>
        <taxon>Musaceae</taxon>
        <taxon>Ensete</taxon>
    </lineage>
</organism>
<comment type="caution">
    <text evidence="3">The sequence shown here is derived from an EMBL/GenBank/DDBJ whole genome shotgun (WGS) entry which is preliminary data.</text>
</comment>
<evidence type="ECO:0000313" key="4">
    <source>
        <dbReference type="Proteomes" id="UP000287651"/>
    </source>
</evidence>
<dbReference type="GO" id="GO:0006782">
    <property type="term" value="P:protoporphyrinogen IX biosynthetic process"/>
    <property type="evidence" value="ECO:0007669"/>
    <property type="project" value="UniProtKB-UniPathway"/>
</dbReference>
<feature type="signal peptide" evidence="1">
    <location>
        <begin position="1"/>
        <end position="17"/>
    </location>
</feature>